<feature type="domain" description="Methyltransferase type 12" evidence="4">
    <location>
        <begin position="242"/>
        <end position="346"/>
    </location>
</feature>
<dbReference type="SUPFAM" id="SSF46785">
    <property type="entry name" value="Winged helix' DNA-binding domain"/>
    <property type="match status" value="1"/>
</dbReference>
<dbReference type="EnsemblBacteria" id="ABA52616">
    <property type="protein sequence ID" value="ABA52616"/>
    <property type="gene ID" value="BURPS1710b_A0341"/>
</dbReference>
<dbReference type="InterPro" id="IPR013217">
    <property type="entry name" value="Methyltransf_12"/>
</dbReference>
<dbReference type="GO" id="GO:0008168">
    <property type="term" value="F:methyltransferase activity"/>
    <property type="evidence" value="ECO:0007669"/>
    <property type="project" value="UniProtKB-KW"/>
</dbReference>
<name>Q3JLQ3_BURP1</name>
<evidence type="ECO:0000256" key="3">
    <source>
        <dbReference type="ARBA" id="ARBA00022691"/>
    </source>
</evidence>
<keyword evidence="2" id="KW-0808">Transferase</keyword>
<dbReference type="InterPro" id="IPR029063">
    <property type="entry name" value="SAM-dependent_MTases_sf"/>
</dbReference>
<dbReference type="PANTHER" id="PTHR43712">
    <property type="entry name" value="PUTATIVE (AFU_ORTHOLOGUE AFUA_4G14580)-RELATED"/>
    <property type="match status" value="1"/>
</dbReference>
<proteinExistence type="predicted"/>
<dbReference type="GO" id="GO:0032259">
    <property type="term" value="P:methylation"/>
    <property type="evidence" value="ECO:0007669"/>
    <property type="project" value="UniProtKB-KW"/>
</dbReference>
<reference evidence="5 6" key="1">
    <citation type="submission" date="2005-09" db="EMBL/GenBank/DDBJ databases">
        <authorList>
            <person name="Woods D.E."/>
            <person name="Nierman W.C."/>
        </authorList>
    </citation>
    <scope>NUCLEOTIDE SEQUENCE [LARGE SCALE GENOMIC DNA]</scope>
    <source>
        <strain evidence="5 6">1710b</strain>
    </source>
</reference>
<sequence length="414" mass="44329">MAALHDRCACPPRAPGPQDRAGRCCRPGEAPSGGACGGFGAACVGLPRLRIDRIGAFQFHPIQPIKADIVLRRGLCNLKTRKGVAMQNVDRPTGSSLAGAAILLEIGAAYGIVDFIRHSNGFDVAALAERSGIGEPMIADYVDAMREAGLVTLAKAGERDIYRPADDFPDVVNDVGYLSWALLACAPLIVNAREFAADNALAQARHPRDGGLVARTSKWMGELSFYPQPERAILKLRPKKIVDLGSGSGGFLIRMLHQLDGARGVGVDLSATATEQAKQAAEANGFAGRLEFLHRPIQSLVDDPAPLKGADVVHAGFVMHDLLPAEERTLDALLETCREHASSGTVVIVDAVPLAPDRWERSFAAAFNHLHRNFMSRRLLSEDAWREKFEQAGFGNVAVETLGHPGGRMILGSA</sequence>
<evidence type="ECO:0000256" key="2">
    <source>
        <dbReference type="ARBA" id="ARBA00022679"/>
    </source>
</evidence>
<evidence type="ECO:0000259" key="4">
    <source>
        <dbReference type="Pfam" id="PF08242"/>
    </source>
</evidence>
<evidence type="ECO:0000313" key="5">
    <source>
        <dbReference type="EMBL" id="ABA52616.1"/>
    </source>
</evidence>
<dbReference type="SUPFAM" id="SSF53335">
    <property type="entry name" value="S-adenosyl-L-methionine-dependent methyltransferases"/>
    <property type="match status" value="1"/>
</dbReference>
<organism evidence="5 6">
    <name type="scientific">Burkholderia pseudomallei (strain 1710b)</name>
    <dbReference type="NCBI Taxonomy" id="320372"/>
    <lineage>
        <taxon>Bacteria</taxon>
        <taxon>Pseudomonadati</taxon>
        <taxon>Pseudomonadota</taxon>
        <taxon>Betaproteobacteria</taxon>
        <taxon>Burkholderiales</taxon>
        <taxon>Burkholderiaceae</taxon>
        <taxon>Burkholderia</taxon>
        <taxon>pseudomallei group</taxon>
    </lineage>
</organism>
<keyword evidence="3" id="KW-0949">S-adenosyl-L-methionine</keyword>
<evidence type="ECO:0000313" key="6">
    <source>
        <dbReference type="Proteomes" id="UP000002700"/>
    </source>
</evidence>
<dbReference type="PANTHER" id="PTHR43712:SF2">
    <property type="entry name" value="O-METHYLTRANSFERASE CICE"/>
    <property type="match status" value="1"/>
</dbReference>
<protein>
    <recommendedName>
        <fullName evidence="4">Methyltransferase type 12 domain-containing protein</fullName>
    </recommendedName>
</protein>
<keyword evidence="1" id="KW-0489">Methyltransferase</keyword>
<dbReference type="AlphaFoldDB" id="Q3JLQ3"/>
<dbReference type="EMBL" id="CP000125">
    <property type="protein sequence ID" value="ABA52616.1"/>
    <property type="molecule type" value="Genomic_DNA"/>
</dbReference>
<accession>Q3JLQ3</accession>
<dbReference type="Proteomes" id="UP000002700">
    <property type="component" value="Chromosome II"/>
</dbReference>
<evidence type="ECO:0000256" key="1">
    <source>
        <dbReference type="ARBA" id="ARBA00022603"/>
    </source>
</evidence>
<gene>
    <name evidence="5" type="ordered locus">BURPS1710b_A0341</name>
</gene>
<dbReference type="Gene3D" id="3.40.50.150">
    <property type="entry name" value="Vaccinia Virus protein VP39"/>
    <property type="match status" value="1"/>
</dbReference>
<dbReference type="Pfam" id="PF08242">
    <property type="entry name" value="Methyltransf_12"/>
    <property type="match status" value="1"/>
</dbReference>
<dbReference type="HOGENOM" id="CLU_055080_0_0_4"/>
<dbReference type="InterPro" id="IPR036390">
    <property type="entry name" value="WH_DNA-bd_sf"/>
</dbReference>
<dbReference type="KEGG" id="bpm:BURPS1710b_A0341"/>
<dbReference type="CDD" id="cd02440">
    <property type="entry name" value="AdoMet_MTases"/>
    <property type="match status" value="1"/>
</dbReference>